<proteinExistence type="predicted"/>
<organism evidence="8 9">
    <name type="scientific">Paucimonas lemoignei</name>
    <name type="common">Pseudomonas lemoignei</name>
    <dbReference type="NCBI Taxonomy" id="29443"/>
    <lineage>
        <taxon>Bacteria</taxon>
        <taxon>Pseudomonadati</taxon>
        <taxon>Pseudomonadota</taxon>
        <taxon>Betaproteobacteria</taxon>
        <taxon>Burkholderiales</taxon>
        <taxon>Burkholderiaceae</taxon>
        <taxon>Paucimonas</taxon>
    </lineage>
</organism>
<protein>
    <submittedName>
        <fullName evidence="8">Subunit length determinant protein</fullName>
    </submittedName>
</protein>
<gene>
    <name evidence="8" type="ORF">EDC30_1115</name>
</gene>
<feature type="domain" description="Polysaccharide chain length determinant N-terminal" evidence="7">
    <location>
        <begin position="22"/>
        <end position="71"/>
    </location>
</feature>
<accession>A0A4R3HS06</accession>
<dbReference type="GO" id="GO:0005886">
    <property type="term" value="C:plasma membrane"/>
    <property type="evidence" value="ECO:0007669"/>
    <property type="project" value="UniProtKB-SubCell"/>
</dbReference>
<dbReference type="Pfam" id="PF02706">
    <property type="entry name" value="Wzz"/>
    <property type="match status" value="1"/>
</dbReference>
<dbReference type="OrthoDB" id="9808257at2"/>
<comment type="subcellular location">
    <subcellularLocation>
        <location evidence="1">Cell membrane</location>
        <topology evidence="1">Multi-pass membrane protein</topology>
    </subcellularLocation>
</comment>
<dbReference type="EMBL" id="SLZQ01000011">
    <property type="protein sequence ID" value="TCS35092.1"/>
    <property type="molecule type" value="Genomic_DNA"/>
</dbReference>
<evidence type="ECO:0000256" key="3">
    <source>
        <dbReference type="ARBA" id="ARBA00022692"/>
    </source>
</evidence>
<keyword evidence="5 6" id="KW-0472">Membrane</keyword>
<evidence type="ECO:0000256" key="1">
    <source>
        <dbReference type="ARBA" id="ARBA00004651"/>
    </source>
</evidence>
<feature type="transmembrane region" description="Helical" evidence="6">
    <location>
        <begin position="255"/>
        <end position="275"/>
    </location>
</feature>
<dbReference type="GO" id="GO:0004713">
    <property type="term" value="F:protein tyrosine kinase activity"/>
    <property type="evidence" value="ECO:0007669"/>
    <property type="project" value="TreeGrafter"/>
</dbReference>
<keyword evidence="3 6" id="KW-0812">Transmembrane</keyword>
<dbReference type="RefSeq" id="WP_132259680.1">
    <property type="nucleotide sequence ID" value="NZ_SLZQ01000011.1"/>
</dbReference>
<dbReference type="PANTHER" id="PTHR32309">
    <property type="entry name" value="TYROSINE-PROTEIN KINASE"/>
    <property type="match status" value="1"/>
</dbReference>
<evidence type="ECO:0000256" key="5">
    <source>
        <dbReference type="ARBA" id="ARBA00023136"/>
    </source>
</evidence>
<comment type="caution">
    <text evidence="8">The sequence shown here is derived from an EMBL/GenBank/DDBJ whole genome shotgun (WGS) entry which is preliminary data.</text>
</comment>
<sequence length="293" mass="32086">MQNTETKETSFINNDRGERSGLSEIIQFAKEGKYWIISSTVTCFILGVAIAFLTPPTYEAVASIQMASITSKDVDTPVVVAEKLKLPSYYSEQTFKVCQIAEHPTAGRYLSKELRPTAIKNASIINLRFRGQSPSKAQRCLESVLADIRKDQATLAKPALEIKQAELRALELKLEASEALKAQLPVKNIDFVFDNSKISGSALLLATLITAENDIRNLRSQISDLKIALSEPQTKQASLVAPIYAPNIEAEPQKLLILLASVFAGLVLGILIFATKKSIIANGARLNRTHSTD</sequence>
<feature type="transmembrane region" description="Helical" evidence="6">
    <location>
        <begin position="34"/>
        <end position="53"/>
    </location>
</feature>
<evidence type="ECO:0000259" key="7">
    <source>
        <dbReference type="Pfam" id="PF02706"/>
    </source>
</evidence>
<keyword evidence="4 6" id="KW-1133">Transmembrane helix</keyword>
<dbReference type="Proteomes" id="UP000295382">
    <property type="component" value="Unassembled WGS sequence"/>
</dbReference>
<evidence type="ECO:0000256" key="6">
    <source>
        <dbReference type="SAM" id="Phobius"/>
    </source>
</evidence>
<keyword evidence="2" id="KW-1003">Cell membrane</keyword>
<evidence type="ECO:0000256" key="2">
    <source>
        <dbReference type="ARBA" id="ARBA00022475"/>
    </source>
</evidence>
<reference evidence="8 9" key="1">
    <citation type="submission" date="2019-03" db="EMBL/GenBank/DDBJ databases">
        <title>Genomic Encyclopedia of Type Strains, Phase IV (KMG-IV): sequencing the most valuable type-strain genomes for metagenomic binning, comparative biology and taxonomic classification.</title>
        <authorList>
            <person name="Goeker M."/>
        </authorList>
    </citation>
    <scope>NUCLEOTIDE SEQUENCE [LARGE SCALE GENOMIC DNA]</scope>
    <source>
        <strain evidence="8 9">DSM 7445</strain>
    </source>
</reference>
<name>A0A4R3HS06_PAULE</name>
<keyword evidence="9" id="KW-1185">Reference proteome</keyword>
<evidence type="ECO:0000313" key="8">
    <source>
        <dbReference type="EMBL" id="TCS35092.1"/>
    </source>
</evidence>
<evidence type="ECO:0000313" key="9">
    <source>
        <dbReference type="Proteomes" id="UP000295382"/>
    </source>
</evidence>
<dbReference type="PANTHER" id="PTHR32309:SF13">
    <property type="entry name" value="FERRIC ENTEROBACTIN TRANSPORT PROTEIN FEPE"/>
    <property type="match status" value="1"/>
</dbReference>
<dbReference type="InterPro" id="IPR003856">
    <property type="entry name" value="LPS_length_determ_N"/>
</dbReference>
<dbReference type="InterPro" id="IPR050445">
    <property type="entry name" value="Bact_polysacc_biosynth/exp"/>
</dbReference>
<dbReference type="AlphaFoldDB" id="A0A4R3HS06"/>
<evidence type="ECO:0000256" key="4">
    <source>
        <dbReference type="ARBA" id="ARBA00022989"/>
    </source>
</evidence>